<dbReference type="Proteomes" id="UP000075230">
    <property type="component" value="Unassembled WGS sequence"/>
</dbReference>
<dbReference type="GO" id="GO:0042276">
    <property type="term" value="P:error-prone translesion synthesis"/>
    <property type="evidence" value="ECO:0007669"/>
    <property type="project" value="TreeGrafter"/>
</dbReference>
<feature type="region of interest" description="Disordered" evidence="1">
    <location>
        <begin position="102"/>
        <end position="167"/>
    </location>
</feature>
<evidence type="ECO:0000313" key="3">
    <source>
        <dbReference type="EMBL" id="GAT30369.1"/>
    </source>
</evidence>
<feature type="region of interest" description="Disordered" evidence="1">
    <location>
        <begin position="1"/>
        <end position="50"/>
    </location>
</feature>
<gene>
    <name evidence="3" type="ORF">RIB2604_03303470</name>
</gene>
<feature type="compositionally biased region" description="Polar residues" evidence="1">
    <location>
        <begin position="14"/>
        <end position="28"/>
    </location>
</feature>
<dbReference type="InterPro" id="IPR001357">
    <property type="entry name" value="BRCT_dom"/>
</dbReference>
<feature type="compositionally biased region" description="Basic and acidic residues" evidence="1">
    <location>
        <begin position="126"/>
        <end position="143"/>
    </location>
</feature>
<proteinExistence type="predicted"/>
<sequence>MPPPPSKPPPLPTNHLTFDTWNSSSTGHQIADPGSSRGITSWRETRREKLTRQFGVGRGDCTYDSDGEKKGEWVVTTQIPAKLQKKENQQQQQRDIRSMFGVSKPIPHSTTGISSSSLKRNATSLDNHEQEEKEKRIRIDHQVDNGNKITDTESISRRDNNASTSTSTSTIFSSLTIHINGQTTPTVSDHELKHLLISHGANLSLHMHRGVTHVILGEPNTPSYSSSSSSSINSGIKGAGAGGGLAAGKLQKEIQRGGWKGVKLVRVQWAMDSIAVGKRLSEAKYAVQLRTNQRSVLAFTSSSTATSNTISSLS</sequence>
<comment type="caution">
    <text evidence="3">The sequence shown here is derived from an EMBL/GenBank/DDBJ whole genome shotgun (WGS) entry which is preliminary data.</text>
</comment>
<feature type="compositionally biased region" description="Pro residues" evidence="1">
    <location>
        <begin position="1"/>
        <end position="12"/>
    </location>
</feature>
<evidence type="ECO:0000259" key="2">
    <source>
        <dbReference type="PROSITE" id="PS50172"/>
    </source>
</evidence>
<protein>
    <recommendedName>
        <fullName evidence="2">BRCT domain-containing protein</fullName>
    </recommendedName>
</protein>
<name>A0A146FZF1_ASPKA</name>
<feature type="compositionally biased region" description="Basic and acidic residues" evidence="1">
    <location>
        <begin position="150"/>
        <end position="160"/>
    </location>
</feature>
<evidence type="ECO:0000256" key="1">
    <source>
        <dbReference type="SAM" id="MobiDB-lite"/>
    </source>
</evidence>
<dbReference type="PANTHER" id="PTHR45990:SF1">
    <property type="entry name" value="DNA REPAIR PROTEIN REV1"/>
    <property type="match status" value="1"/>
</dbReference>
<organism evidence="3 4">
    <name type="scientific">Aspergillus kawachii</name>
    <name type="common">White koji mold</name>
    <name type="synonym">Aspergillus awamori var. kawachi</name>
    <dbReference type="NCBI Taxonomy" id="1069201"/>
    <lineage>
        <taxon>Eukaryota</taxon>
        <taxon>Fungi</taxon>
        <taxon>Dikarya</taxon>
        <taxon>Ascomycota</taxon>
        <taxon>Pezizomycotina</taxon>
        <taxon>Eurotiomycetes</taxon>
        <taxon>Eurotiomycetidae</taxon>
        <taxon>Eurotiales</taxon>
        <taxon>Aspergillaceae</taxon>
        <taxon>Aspergillus</taxon>
        <taxon>Aspergillus subgen. Circumdati</taxon>
    </lineage>
</organism>
<dbReference type="AlphaFoldDB" id="A0A146FZF1"/>
<dbReference type="GO" id="GO:0017125">
    <property type="term" value="F:deoxycytidyl transferase activity"/>
    <property type="evidence" value="ECO:0007669"/>
    <property type="project" value="TreeGrafter"/>
</dbReference>
<dbReference type="InterPro" id="IPR036420">
    <property type="entry name" value="BRCT_dom_sf"/>
</dbReference>
<dbReference type="GO" id="GO:0070987">
    <property type="term" value="P:error-free translesion synthesis"/>
    <property type="evidence" value="ECO:0007669"/>
    <property type="project" value="TreeGrafter"/>
</dbReference>
<dbReference type="GO" id="GO:0003887">
    <property type="term" value="F:DNA-directed DNA polymerase activity"/>
    <property type="evidence" value="ECO:0007669"/>
    <property type="project" value="TreeGrafter"/>
</dbReference>
<accession>A0A146FZF1</accession>
<dbReference type="EMBL" id="BCWF01000032">
    <property type="protein sequence ID" value="GAT30369.1"/>
    <property type="molecule type" value="Genomic_DNA"/>
</dbReference>
<dbReference type="SUPFAM" id="SSF52113">
    <property type="entry name" value="BRCT domain"/>
    <property type="match status" value="1"/>
</dbReference>
<dbReference type="VEuPathDB" id="FungiDB:ASPFODRAFT_33869"/>
<dbReference type="PANTHER" id="PTHR45990">
    <property type="entry name" value="DNA REPAIR PROTEIN REV1"/>
    <property type="match status" value="1"/>
</dbReference>
<feature type="domain" description="BRCT" evidence="2">
    <location>
        <begin position="167"/>
        <end position="287"/>
    </location>
</feature>
<reference evidence="3 4" key="1">
    <citation type="journal article" date="2016" name="DNA Res.">
        <title>Genome sequence of Aspergillus luchuensis NBRC 4314.</title>
        <authorList>
            <person name="Yamada O."/>
            <person name="Machida M."/>
            <person name="Hosoyama A."/>
            <person name="Goto M."/>
            <person name="Takahashi T."/>
            <person name="Futagami T."/>
            <person name="Yamagata Y."/>
            <person name="Takeuchi M."/>
            <person name="Kobayashi T."/>
            <person name="Koike H."/>
            <person name="Abe K."/>
            <person name="Asai K."/>
            <person name="Arita M."/>
            <person name="Fujita N."/>
            <person name="Fukuda K."/>
            <person name="Higa K."/>
            <person name="Horikawa H."/>
            <person name="Ishikawa T."/>
            <person name="Jinno K."/>
            <person name="Kato Y."/>
            <person name="Kirimura K."/>
            <person name="Mizutani O."/>
            <person name="Nakasone K."/>
            <person name="Sano M."/>
            <person name="Shiraishi Y."/>
            <person name="Tsukahara M."/>
            <person name="Gomi K."/>
        </authorList>
    </citation>
    <scope>NUCLEOTIDE SEQUENCE [LARGE SCALE GENOMIC DNA]</scope>
    <source>
        <strain evidence="3 4">RIB 2604</strain>
    </source>
</reference>
<evidence type="ECO:0000313" key="4">
    <source>
        <dbReference type="Proteomes" id="UP000075230"/>
    </source>
</evidence>
<dbReference type="Gene3D" id="3.40.50.10190">
    <property type="entry name" value="BRCT domain"/>
    <property type="match status" value="1"/>
</dbReference>
<dbReference type="PROSITE" id="PS50172">
    <property type="entry name" value="BRCT"/>
    <property type="match status" value="1"/>
</dbReference>
<feature type="compositionally biased region" description="Polar residues" evidence="1">
    <location>
        <begin position="108"/>
        <end position="125"/>
    </location>
</feature>
<reference evidence="4" key="2">
    <citation type="submission" date="2016-02" db="EMBL/GenBank/DDBJ databases">
        <title>Genome sequencing of Aspergillus luchuensis NBRC 4314.</title>
        <authorList>
            <person name="Yamada O."/>
        </authorList>
    </citation>
    <scope>NUCLEOTIDE SEQUENCE [LARGE SCALE GENOMIC DNA]</scope>
    <source>
        <strain evidence="4">RIB 2604</strain>
    </source>
</reference>
<dbReference type="GO" id="GO:0005634">
    <property type="term" value="C:nucleus"/>
    <property type="evidence" value="ECO:0007669"/>
    <property type="project" value="TreeGrafter"/>
</dbReference>